<comment type="caution">
    <text evidence="1">The sequence shown here is derived from an EMBL/GenBank/DDBJ whole genome shotgun (WGS) entry which is preliminary data.</text>
</comment>
<sequence length="168" mass="19267">MPLFHTRVSTNTFQFVVDKVRKNLNGWGAQKLFLAARIMLAKSVVLAILNYFTSTSRFPITVCKKFEKLARGFIYESTTSRRMTALVKWQDMCLPVDEGGLMGLKFIRKSAAKKHHRLYCCNYITNDKSWPQPLGLEVDIESVFSSTETYSHFVERRKLANCKALSSV</sequence>
<reference evidence="1 2" key="1">
    <citation type="journal article" date="2021" name="Plant Biotechnol. J.">
        <title>Multi-omics assisted identification of the key and species-specific regulatory components of drought-tolerant mechanisms in Gossypium stocksii.</title>
        <authorList>
            <person name="Yu D."/>
            <person name="Ke L."/>
            <person name="Zhang D."/>
            <person name="Wu Y."/>
            <person name="Sun Y."/>
            <person name="Mei J."/>
            <person name="Sun J."/>
            <person name="Sun Y."/>
        </authorList>
    </citation>
    <scope>NUCLEOTIDE SEQUENCE [LARGE SCALE GENOMIC DNA]</scope>
    <source>
        <strain evidence="2">cv. E1</strain>
        <tissue evidence="1">Leaf</tissue>
    </source>
</reference>
<name>A0A9D3VT70_9ROSI</name>
<dbReference type="Proteomes" id="UP000828251">
    <property type="component" value="Unassembled WGS sequence"/>
</dbReference>
<evidence type="ECO:0000313" key="2">
    <source>
        <dbReference type="Proteomes" id="UP000828251"/>
    </source>
</evidence>
<dbReference type="AlphaFoldDB" id="A0A9D3VT70"/>
<protein>
    <submittedName>
        <fullName evidence="1">Uncharacterized protein</fullName>
    </submittedName>
</protein>
<gene>
    <name evidence="1" type="ORF">J1N35_013868</name>
</gene>
<proteinExistence type="predicted"/>
<keyword evidence="2" id="KW-1185">Reference proteome</keyword>
<dbReference type="PANTHER" id="PTHR33116">
    <property type="entry name" value="REVERSE TRANSCRIPTASE ZINC-BINDING DOMAIN-CONTAINING PROTEIN-RELATED-RELATED"/>
    <property type="match status" value="1"/>
</dbReference>
<evidence type="ECO:0000313" key="1">
    <source>
        <dbReference type="EMBL" id="KAH1096947.1"/>
    </source>
</evidence>
<dbReference type="OrthoDB" id="1728428at2759"/>
<dbReference type="PANTHER" id="PTHR33116:SF75">
    <property type="entry name" value="RIBONUCLEASE H PROTEIN"/>
    <property type="match status" value="1"/>
</dbReference>
<organism evidence="1 2">
    <name type="scientific">Gossypium stocksii</name>
    <dbReference type="NCBI Taxonomy" id="47602"/>
    <lineage>
        <taxon>Eukaryota</taxon>
        <taxon>Viridiplantae</taxon>
        <taxon>Streptophyta</taxon>
        <taxon>Embryophyta</taxon>
        <taxon>Tracheophyta</taxon>
        <taxon>Spermatophyta</taxon>
        <taxon>Magnoliopsida</taxon>
        <taxon>eudicotyledons</taxon>
        <taxon>Gunneridae</taxon>
        <taxon>Pentapetalae</taxon>
        <taxon>rosids</taxon>
        <taxon>malvids</taxon>
        <taxon>Malvales</taxon>
        <taxon>Malvaceae</taxon>
        <taxon>Malvoideae</taxon>
        <taxon>Gossypium</taxon>
    </lineage>
</organism>
<dbReference type="EMBL" id="JAIQCV010000005">
    <property type="protein sequence ID" value="KAH1096947.1"/>
    <property type="molecule type" value="Genomic_DNA"/>
</dbReference>
<accession>A0A9D3VT70</accession>